<dbReference type="Proteomes" id="UP000569018">
    <property type="component" value="Unassembled WGS sequence"/>
</dbReference>
<dbReference type="EMBL" id="BLSD01000002">
    <property type="protein sequence ID" value="GFP38371.1"/>
    <property type="molecule type" value="Genomic_DNA"/>
</dbReference>
<reference evidence="4 5" key="1">
    <citation type="journal article" date="2020" name="Front. Microbiol.">
        <title>Single-cell genomics of novel Actinobacteria with the Wood-Ljungdahl pathway discovered in a serpentinizing system.</title>
        <authorList>
            <person name="Merino N."/>
            <person name="Kawai M."/>
            <person name="Boyd E.S."/>
            <person name="Colman D.R."/>
            <person name="McGlynn S.E."/>
            <person name="Nealson K.H."/>
            <person name="Kurokawa K."/>
            <person name="Hongoh Y."/>
        </authorList>
    </citation>
    <scope>NUCLEOTIDE SEQUENCE [LARGE SCALE GENOMIC DNA]</scope>
    <source>
        <strain evidence="1 5">S03</strain>
        <strain evidence="2 6">S34</strain>
        <strain evidence="3 4">S47</strain>
    </source>
</reference>
<dbReference type="InterPro" id="IPR038573">
    <property type="entry name" value="BrnT_sf"/>
</dbReference>
<evidence type="ECO:0000313" key="2">
    <source>
        <dbReference type="EMBL" id="GFP29105.1"/>
    </source>
</evidence>
<organism evidence="3 4">
    <name type="scientific">Candidatus Hakubella thermalkaliphila</name>
    <dbReference type="NCBI Taxonomy" id="2754717"/>
    <lineage>
        <taxon>Bacteria</taxon>
        <taxon>Bacillati</taxon>
        <taxon>Actinomycetota</taxon>
        <taxon>Actinomycetota incertae sedis</taxon>
        <taxon>Candidatus Hakubellales</taxon>
        <taxon>Candidatus Hakubellaceae</taxon>
        <taxon>Candidatus Hakubella</taxon>
    </lineage>
</organism>
<dbReference type="EMBL" id="BLRZ01000001">
    <property type="protein sequence ID" value="GFP29105.1"/>
    <property type="molecule type" value="Genomic_DNA"/>
</dbReference>
<sequence>MNPLDQLLQCTGFQWNEGNAEKNWIKHKVSRAECEEVFFNEPLLVASDVMHSDAEPRFYALGQTDQGRLLFAVFTIREKLIRVISARDMSRRERKEYERVQSEAADSQGPKV</sequence>
<dbReference type="Pfam" id="PF04365">
    <property type="entry name" value="BrnT_toxin"/>
    <property type="match status" value="1"/>
</dbReference>
<evidence type="ECO:0000313" key="5">
    <source>
        <dbReference type="Proteomes" id="UP000574717"/>
    </source>
</evidence>
<evidence type="ECO:0000313" key="3">
    <source>
        <dbReference type="EMBL" id="GFP38371.1"/>
    </source>
</evidence>
<dbReference type="Proteomes" id="UP000574717">
    <property type="component" value="Unassembled WGS sequence"/>
</dbReference>
<evidence type="ECO:0008006" key="7">
    <source>
        <dbReference type="Google" id="ProtNLM"/>
    </source>
</evidence>
<proteinExistence type="predicted"/>
<comment type="caution">
    <text evidence="3">The sequence shown here is derived from an EMBL/GenBank/DDBJ whole genome shotgun (WGS) entry which is preliminary data.</text>
</comment>
<evidence type="ECO:0000313" key="4">
    <source>
        <dbReference type="Proteomes" id="UP000569018"/>
    </source>
</evidence>
<dbReference type="Gene3D" id="3.10.450.530">
    <property type="entry name" value="Ribonuclease toxin, BrnT, of type II toxin-antitoxin system"/>
    <property type="match status" value="1"/>
</dbReference>
<dbReference type="Proteomes" id="UP000588083">
    <property type="component" value="Unassembled WGS sequence"/>
</dbReference>
<gene>
    <name evidence="1" type="ORF">HKBW3S03_00273</name>
    <name evidence="2" type="ORF">HKBW3S34_00023</name>
    <name evidence="3" type="ORF">HKBW3S47_00072</name>
</gene>
<evidence type="ECO:0000313" key="1">
    <source>
        <dbReference type="EMBL" id="GFP18768.1"/>
    </source>
</evidence>
<evidence type="ECO:0000313" key="6">
    <source>
        <dbReference type="Proteomes" id="UP000588083"/>
    </source>
</evidence>
<keyword evidence="6" id="KW-1185">Reference proteome</keyword>
<protein>
    <recommendedName>
        <fullName evidence="7">BrnT family toxin</fullName>
    </recommendedName>
</protein>
<name>A0A6V8Q649_9ACTN</name>
<dbReference type="AlphaFoldDB" id="A0A6V8Q649"/>
<accession>A0A6V8Q649</accession>
<dbReference type="EMBL" id="BLRU01000013">
    <property type="protein sequence ID" value="GFP18768.1"/>
    <property type="molecule type" value="Genomic_DNA"/>
</dbReference>
<dbReference type="InterPro" id="IPR007460">
    <property type="entry name" value="BrnT_toxin"/>
</dbReference>